<evidence type="ECO:0000256" key="3">
    <source>
        <dbReference type="SAM" id="SignalP"/>
    </source>
</evidence>
<dbReference type="Proteomes" id="UP000499080">
    <property type="component" value="Unassembled WGS sequence"/>
</dbReference>
<evidence type="ECO:0000313" key="5">
    <source>
        <dbReference type="Proteomes" id="UP000499080"/>
    </source>
</evidence>
<keyword evidence="5" id="KW-1185">Reference proteome</keyword>
<feature type="signal peptide" evidence="3">
    <location>
        <begin position="1"/>
        <end position="32"/>
    </location>
</feature>
<keyword evidence="1" id="KW-0175">Coiled coil</keyword>
<feature type="region of interest" description="Disordered" evidence="2">
    <location>
        <begin position="641"/>
        <end position="673"/>
    </location>
</feature>
<evidence type="ECO:0000256" key="1">
    <source>
        <dbReference type="SAM" id="Coils"/>
    </source>
</evidence>
<feature type="region of interest" description="Disordered" evidence="2">
    <location>
        <begin position="446"/>
        <end position="480"/>
    </location>
</feature>
<reference evidence="4 5" key="1">
    <citation type="journal article" date="2019" name="Sci. Rep.">
        <title>Orb-weaving spider Araneus ventricosus genome elucidates the spidroin gene catalogue.</title>
        <authorList>
            <person name="Kono N."/>
            <person name="Nakamura H."/>
            <person name="Ohtoshi R."/>
            <person name="Moran D.A.P."/>
            <person name="Shinohara A."/>
            <person name="Yoshida Y."/>
            <person name="Fujiwara M."/>
            <person name="Mori M."/>
            <person name="Tomita M."/>
            <person name="Arakawa K."/>
        </authorList>
    </citation>
    <scope>NUCLEOTIDE SEQUENCE [LARGE SCALE GENOMIC DNA]</scope>
</reference>
<evidence type="ECO:0000256" key="2">
    <source>
        <dbReference type="SAM" id="MobiDB-lite"/>
    </source>
</evidence>
<feature type="chain" id="PRO_5021269290" evidence="3">
    <location>
        <begin position="33"/>
        <end position="876"/>
    </location>
</feature>
<gene>
    <name evidence="4" type="ORF">AVEN_155028_1</name>
</gene>
<proteinExistence type="predicted"/>
<accession>A0A4Y2A9W5</accession>
<comment type="caution">
    <text evidence="4">The sequence shown here is derived from an EMBL/GenBank/DDBJ whole genome shotgun (WGS) entry which is preliminary data.</text>
</comment>
<dbReference type="AlphaFoldDB" id="A0A4Y2A9W5"/>
<feature type="coiled-coil region" evidence="1">
    <location>
        <begin position="377"/>
        <end position="404"/>
    </location>
</feature>
<dbReference type="EMBL" id="BGPR01000008">
    <property type="protein sequence ID" value="GBL75724.1"/>
    <property type="molecule type" value="Genomic_DNA"/>
</dbReference>
<dbReference type="OrthoDB" id="6430009at2759"/>
<keyword evidence="3" id="KW-0732">Signal</keyword>
<name>A0A4Y2A9W5_ARAVE</name>
<sequence length="876" mass="99344">MIPRSPTTASGRPRRMMLLVLVYLVCLGRVTASSVNNGKIQLQQQIENPTIDHKNPNNSKVAESTNNIPDKVYRQSRALPRFENSEAVESSEEEAFLESVQKSPSEINSLYVIPHLRPGRTTTQILDSDESDQLENIFELEDKRNSYTAIPMLRYGRSNSLIPIPRFGRYVESSEQSNPDLSHGNILDNQDRNKEEIFENDVIQHIKKNNMIPIPRYGRSESMIPMLRFGRSDAIIPMMRYGRSDSLIPMPRYGRSGNLIPTARYGRSESLIPMARYGRSDTLIPTARYGRSSSLIPMARYGRSETLIPMARYGRSDSLIPIPRFGKSVDSFENSDFDSDEIKNEKSSEEEYNLESLKSSKRRIDDNGAIIPYPRPGREIETEVEKKEDELKSFDSEVRRQTNESLIPQIRYGRSSGKTKTPENEQSHIFILPNIRPGRSSKEAINNKEKENSKSVQYGLLPYPRPGRSEINQNDMNSDDLNEDLDSTLEIKRSEEGNDEQIILESEEDILLEPGYSKPAKEHNLINSDQDSSRFVIPYPRPGKRDLNEEEASTTVLPGDANSHPHLFKITKGDNENAGYSSFYSNEEKMGDGRNLGNKRLLESEVSFGYLSNPHLKFQKRSISSEKSTFLLPYPRLGRSSSLLPYPRPGRSNTILPFPRPGRSNSVLPYPRPGRSHSILPYPRLGRSTTILPYPRPGRSDLILPYPRPGRSNSIVPFPRPGRSDVILPYPRPGRSDLLLPYPRPGRSDVILPYPRPGRSDLLLPYPRPGRSDAILPYPRLGRSTSIVPIPRPGRSAADEILKRNAHEYLLPYSQTENNSEFFATFFREDGPGSQSSKLKDVPSLAKKLNKEISSSNSIYLLPYPRPGRVVKRNFA</sequence>
<evidence type="ECO:0000313" key="4">
    <source>
        <dbReference type="EMBL" id="GBL75724.1"/>
    </source>
</evidence>
<protein>
    <submittedName>
        <fullName evidence="4">Uncharacterized protein</fullName>
    </submittedName>
</protein>
<organism evidence="4 5">
    <name type="scientific">Araneus ventricosus</name>
    <name type="common">Orbweaver spider</name>
    <name type="synonym">Epeira ventricosa</name>
    <dbReference type="NCBI Taxonomy" id="182803"/>
    <lineage>
        <taxon>Eukaryota</taxon>
        <taxon>Metazoa</taxon>
        <taxon>Ecdysozoa</taxon>
        <taxon>Arthropoda</taxon>
        <taxon>Chelicerata</taxon>
        <taxon>Arachnida</taxon>
        <taxon>Araneae</taxon>
        <taxon>Araneomorphae</taxon>
        <taxon>Entelegynae</taxon>
        <taxon>Araneoidea</taxon>
        <taxon>Araneidae</taxon>
        <taxon>Araneus</taxon>
    </lineage>
</organism>